<dbReference type="AlphaFoldDB" id="A0A067TXN6"/>
<dbReference type="InterPro" id="IPR000504">
    <property type="entry name" value="RRM_dom"/>
</dbReference>
<dbReference type="InterPro" id="IPR012677">
    <property type="entry name" value="Nucleotide-bd_a/b_plait_sf"/>
</dbReference>
<dbReference type="HOGENOM" id="CLU_084279_0_0_1"/>
<keyword evidence="1" id="KW-0694">RNA-binding</keyword>
<evidence type="ECO:0000256" key="2">
    <source>
        <dbReference type="SAM" id="MobiDB-lite"/>
    </source>
</evidence>
<dbReference type="PROSITE" id="PS50102">
    <property type="entry name" value="RRM"/>
    <property type="match status" value="1"/>
</dbReference>
<sequence>MRIVCPGSTSQLSSESPPAPSNIKRANAAHTNNPGKRVRVTHDQRNVRISHVQDAKKKNDIKQKVQARGKHNEINFVFVGNLQSHITEQRLASFFSDCGHITQVIIRCSQGQPVTIAVPKDARSDRDLQYATIQFHDPHSVRKAIAYHGKDLDGCQLVVSMSAADLPEVSEIVRTHINRIRQINARPVPPNRFKPIRPLAANDTERFLDFRTSKNDRFRFFGLSFGKSVV</sequence>
<organism evidence="4 5">
    <name type="scientific">Galerina marginata (strain CBS 339.88)</name>
    <dbReference type="NCBI Taxonomy" id="685588"/>
    <lineage>
        <taxon>Eukaryota</taxon>
        <taxon>Fungi</taxon>
        <taxon>Dikarya</taxon>
        <taxon>Basidiomycota</taxon>
        <taxon>Agaricomycotina</taxon>
        <taxon>Agaricomycetes</taxon>
        <taxon>Agaricomycetidae</taxon>
        <taxon>Agaricales</taxon>
        <taxon>Agaricineae</taxon>
        <taxon>Strophariaceae</taxon>
        <taxon>Galerina</taxon>
    </lineage>
</organism>
<reference evidence="5" key="1">
    <citation type="journal article" date="2014" name="Proc. Natl. Acad. Sci. U.S.A.">
        <title>Extensive sampling of basidiomycete genomes demonstrates inadequacy of the white-rot/brown-rot paradigm for wood decay fungi.</title>
        <authorList>
            <person name="Riley R."/>
            <person name="Salamov A.A."/>
            <person name="Brown D.W."/>
            <person name="Nagy L.G."/>
            <person name="Floudas D."/>
            <person name="Held B.W."/>
            <person name="Levasseur A."/>
            <person name="Lombard V."/>
            <person name="Morin E."/>
            <person name="Otillar R."/>
            <person name="Lindquist E.A."/>
            <person name="Sun H."/>
            <person name="LaButti K.M."/>
            <person name="Schmutz J."/>
            <person name="Jabbour D."/>
            <person name="Luo H."/>
            <person name="Baker S.E."/>
            <person name="Pisabarro A.G."/>
            <person name="Walton J.D."/>
            <person name="Blanchette R.A."/>
            <person name="Henrissat B."/>
            <person name="Martin F."/>
            <person name="Cullen D."/>
            <person name="Hibbett D.S."/>
            <person name="Grigoriev I.V."/>
        </authorList>
    </citation>
    <scope>NUCLEOTIDE SEQUENCE [LARGE SCALE GENOMIC DNA]</scope>
    <source>
        <strain evidence="5">CBS 339.88</strain>
    </source>
</reference>
<dbReference type="PANTHER" id="PTHR32343:SF22">
    <property type="entry name" value="LD29830P"/>
    <property type="match status" value="1"/>
</dbReference>
<dbReference type="EMBL" id="KL142368">
    <property type="protein sequence ID" value="KDR83803.1"/>
    <property type="molecule type" value="Genomic_DNA"/>
</dbReference>
<feature type="compositionally biased region" description="Polar residues" evidence="2">
    <location>
        <begin position="7"/>
        <end position="16"/>
    </location>
</feature>
<dbReference type="SMART" id="SM00360">
    <property type="entry name" value="RRM"/>
    <property type="match status" value="1"/>
</dbReference>
<keyword evidence="5" id="KW-1185">Reference proteome</keyword>
<dbReference type="InterPro" id="IPR035979">
    <property type="entry name" value="RBD_domain_sf"/>
</dbReference>
<feature type="region of interest" description="Disordered" evidence="2">
    <location>
        <begin position="1"/>
        <end position="36"/>
    </location>
</feature>
<dbReference type="Pfam" id="PF00076">
    <property type="entry name" value="RRM_1"/>
    <property type="match status" value="1"/>
</dbReference>
<accession>A0A067TXN6</accession>
<dbReference type="SUPFAM" id="SSF54928">
    <property type="entry name" value="RNA-binding domain, RBD"/>
    <property type="match status" value="1"/>
</dbReference>
<dbReference type="Gene3D" id="3.30.70.330">
    <property type="match status" value="1"/>
</dbReference>
<dbReference type="CDD" id="cd00590">
    <property type="entry name" value="RRM_SF"/>
    <property type="match status" value="1"/>
</dbReference>
<dbReference type="Proteomes" id="UP000027222">
    <property type="component" value="Unassembled WGS sequence"/>
</dbReference>
<protein>
    <recommendedName>
        <fullName evidence="3">RRM domain-containing protein</fullName>
    </recommendedName>
</protein>
<evidence type="ECO:0000313" key="4">
    <source>
        <dbReference type="EMBL" id="KDR83803.1"/>
    </source>
</evidence>
<evidence type="ECO:0000313" key="5">
    <source>
        <dbReference type="Proteomes" id="UP000027222"/>
    </source>
</evidence>
<evidence type="ECO:0000259" key="3">
    <source>
        <dbReference type="PROSITE" id="PS50102"/>
    </source>
</evidence>
<dbReference type="GO" id="GO:0003723">
    <property type="term" value="F:RNA binding"/>
    <property type="evidence" value="ECO:0007669"/>
    <property type="project" value="UniProtKB-UniRule"/>
</dbReference>
<gene>
    <name evidence="4" type="ORF">GALMADRAFT_236194</name>
</gene>
<dbReference type="OrthoDB" id="4726at2759"/>
<dbReference type="PANTHER" id="PTHR32343">
    <property type="entry name" value="SERINE/ARGININE-RICH SPLICING FACTOR"/>
    <property type="match status" value="1"/>
</dbReference>
<name>A0A067TXN6_GALM3</name>
<feature type="domain" description="RRM" evidence="3">
    <location>
        <begin position="75"/>
        <end position="164"/>
    </location>
</feature>
<evidence type="ECO:0000256" key="1">
    <source>
        <dbReference type="PROSITE-ProRule" id="PRU00176"/>
    </source>
</evidence>
<proteinExistence type="predicted"/>
<dbReference type="STRING" id="685588.A0A067TXN6"/>